<dbReference type="EMBL" id="UYRW01000770">
    <property type="protein sequence ID" value="VDK70567.1"/>
    <property type="molecule type" value="Genomic_DNA"/>
</dbReference>
<dbReference type="PROSITE" id="PS50132">
    <property type="entry name" value="RGS"/>
    <property type="match status" value="1"/>
</dbReference>
<protein>
    <submittedName>
        <fullName evidence="5">RGS domain-containing protein</fullName>
    </submittedName>
</protein>
<evidence type="ECO:0000259" key="2">
    <source>
        <dbReference type="PROSITE" id="PS50132"/>
    </source>
</evidence>
<dbReference type="WBParaSite" id="nOo.2.0.1.t03798-RA">
    <property type="protein sequence ID" value="nOo.2.0.1.t03798-RA"/>
    <property type="gene ID" value="nOo.2.0.1.g03798"/>
</dbReference>
<dbReference type="GO" id="GO:0005634">
    <property type="term" value="C:nucleus"/>
    <property type="evidence" value="ECO:0007669"/>
    <property type="project" value="TreeGrafter"/>
</dbReference>
<reference evidence="3 4" key="2">
    <citation type="submission" date="2018-08" db="EMBL/GenBank/DDBJ databases">
        <authorList>
            <person name="Laetsch R D."/>
            <person name="Stevens L."/>
            <person name="Kumar S."/>
            <person name="Blaxter L. M."/>
        </authorList>
    </citation>
    <scope>NUCLEOTIDE SEQUENCE [LARGE SCALE GENOMIC DNA]</scope>
</reference>
<dbReference type="PANTHER" id="PTHR45945:SF3">
    <property type="entry name" value="REGULATOR OF G-PROTEIN SIGNALING LOCO"/>
    <property type="match status" value="1"/>
</dbReference>
<dbReference type="OrthoDB" id="196547at2759"/>
<dbReference type="GO" id="GO:0008277">
    <property type="term" value="P:regulation of G protein-coupled receptor signaling pathway"/>
    <property type="evidence" value="ECO:0007669"/>
    <property type="project" value="TreeGrafter"/>
</dbReference>
<evidence type="ECO:0000256" key="1">
    <source>
        <dbReference type="SAM" id="MobiDB-lite"/>
    </source>
</evidence>
<dbReference type="InterPro" id="IPR044926">
    <property type="entry name" value="RGS_subdomain_2"/>
</dbReference>
<dbReference type="InterPro" id="IPR046995">
    <property type="entry name" value="RGS10/12/14-like"/>
</dbReference>
<dbReference type="GO" id="GO:0005096">
    <property type="term" value="F:GTPase activator activity"/>
    <property type="evidence" value="ECO:0007669"/>
    <property type="project" value="InterPro"/>
</dbReference>
<gene>
    <name evidence="3" type="ORF">NOO_LOCUS3798</name>
</gene>
<feature type="compositionally biased region" description="Low complexity" evidence="1">
    <location>
        <begin position="741"/>
        <end position="754"/>
    </location>
</feature>
<feature type="region of interest" description="Disordered" evidence="1">
    <location>
        <begin position="725"/>
        <end position="774"/>
    </location>
</feature>
<dbReference type="AlphaFoldDB" id="A0A182E707"/>
<dbReference type="PRINTS" id="PR01301">
    <property type="entry name" value="RGSPROTEIN"/>
</dbReference>
<organism evidence="5">
    <name type="scientific">Onchocerca ochengi</name>
    <name type="common">Filarial nematode worm</name>
    <dbReference type="NCBI Taxonomy" id="42157"/>
    <lineage>
        <taxon>Eukaryota</taxon>
        <taxon>Metazoa</taxon>
        <taxon>Ecdysozoa</taxon>
        <taxon>Nematoda</taxon>
        <taxon>Chromadorea</taxon>
        <taxon>Rhabditida</taxon>
        <taxon>Spirurina</taxon>
        <taxon>Spiruromorpha</taxon>
        <taxon>Filarioidea</taxon>
        <taxon>Onchocercidae</taxon>
        <taxon>Onchocerca</taxon>
    </lineage>
</organism>
<accession>A0A182E707</accession>
<dbReference type="InterPro" id="IPR036305">
    <property type="entry name" value="RGS_sf"/>
</dbReference>
<feature type="compositionally biased region" description="Polar residues" evidence="1">
    <location>
        <begin position="726"/>
        <end position="740"/>
    </location>
</feature>
<evidence type="ECO:0000313" key="4">
    <source>
        <dbReference type="Proteomes" id="UP000271087"/>
    </source>
</evidence>
<feature type="region of interest" description="Disordered" evidence="1">
    <location>
        <begin position="1"/>
        <end position="29"/>
    </location>
</feature>
<dbReference type="Proteomes" id="UP000271087">
    <property type="component" value="Unassembled WGS sequence"/>
</dbReference>
<proteinExistence type="predicted"/>
<dbReference type="GO" id="GO:0005737">
    <property type="term" value="C:cytoplasm"/>
    <property type="evidence" value="ECO:0007669"/>
    <property type="project" value="TreeGrafter"/>
</dbReference>
<evidence type="ECO:0000313" key="3">
    <source>
        <dbReference type="EMBL" id="VDK70567.1"/>
    </source>
</evidence>
<dbReference type="InterPro" id="IPR016137">
    <property type="entry name" value="RGS"/>
</dbReference>
<keyword evidence="4" id="KW-1185">Reference proteome</keyword>
<dbReference type="PANTHER" id="PTHR45945">
    <property type="entry name" value="REGULATOR OF G-PROTEIN SIGNALING LOCO"/>
    <property type="match status" value="1"/>
</dbReference>
<dbReference type="GO" id="GO:0005886">
    <property type="term" value="C:plasma membrane"/>
    <property type="evidence" value="ECO:0007669"/>
    <property type="project" value="TreeGrafter"/>
</dbReference>
<dbReference type="Gene3D" id="3.10.20.90">
    <property type="entry name" value="Phosphatidylinositol 3-kinase Catalytic Subunit, Chain A, domain 1"/>
    <property type="match status" value="1"/>
</dbReference>
<evidence type="ECO:0000313" key="5">
    <source>
        <dbReference type="WBParaSite" id="nOo.2.0.1.t03798-RA"/>
    </source>
</evidence>
<sequence length="896" mass="100395">MSDEKTEVCQEIKGEGEERITTPKNGQQDGQVIRAKRPKRALIDFSNLLKLKNSYDAVAQAKSCLCFASDSIVTSAKIEGRKKKAVKCIGSTNLEQFHTAGHGNSALFTNSESNKTADSVFSGLLKEEECGNEPLENAFRSSGTNYSSCSECCKVIQSSSDTEQHTVISAIRAEEQLNKLSESMVMANGSGETRSSGNQATDRTCTDVEKILHNELYRKPFQQFLEQQFCAENINFYMAVEDYRSIPDSDLEKRAEVARQIFERYFAPNGIESVNIDNSTSKSIRDAVMSEEFTPQLYDVAQYQIFHLLKYDCWPRYLRAGGVAPTFNDRPDEATETPMTSESTFRKFCGDKKRKSLIWRGLKPRFSRWKKTWSDADDSLERNCDHRSSLQETTKQCASPQFSKSEFISRHSLSQVQLESSVYAGKTRDPLFVKSDSELRIGTFLSKHGSIRRRGFAAVGKQRLLLTETINSGASPPSTSSPRVTEVCTKFCTLMLNDAPCVEQIALHDPTESVGKWTATVAAQRGMDPRATEVVDAQSGATIDPARQAIDALNNRCVRLLPVLHFAAEIMIPNASNKTGTSANSRIVLLRARHGLSLNAVLRPVLAKYLIDYDSCVVVLPSSFDAVSWQTTVGTIRQRFVLVMTQQRYQERRHSPRREIAKEFHSTQFSTPVMNLPFYQHGDVAFVELPADFDLRTGKMNATRSLSNSKTDHTSGLLKFVRKASQAVTNREPTSDNTGPSSSSHHQHTSLQQQRRQHSAGHNHSQLAPSSYADEIRRKSVGTFQRTMSTAMTDIPYCGEDTAVENLRLPETMRNTDSRKQSKREHIDGRERMFEIPEFLRKDITPEMRGTDKKLALIDSNAPKIPSLYTSTVSSDKDFSPGDCKGSLGWQRADYV</sequence>
<reference evidence="5" key="1">
    <citation type="submission" date="2016-06" db="UniProtKB">
        <authorList>
            <consortium name="WormBaseParasite"/>
        </authorList>
    </citation>
    <scope>IDENTIFICATION</scope>
</reference>
<dbReference type="Pfam" id="PF00615">
    <property type="entry name" value="RGS"/>
    <property type="match status" value="1"/>
</dbReference>
<name>A0A182E707_ONCOC</name>
<dbReference type="SUPFAM" id="SSF48097">
    <property type="entry name" value="Regulator of G-protein signaling, RGS"/>
    <property type="match status" value="1"/>
</dbReference>
<dbReference type="STRING" id="42157.A0A182E707"/>
<dbReference type="SMART" id="SM00315">
    <property type="entry name" value="RGS"/>
    <property type="match status" value="1"/>
</dbReference>
<feature type="domain" description="RGS" evidence="2">
    <location>
        <begin position="207"/>
        <end position="320"/>
    </location>
</feature>
<dbReference type="Gene3D" id="1.10.167.10">
    <property type="entry name" value="Regulator of G-protein Signalling 4, domain 2"/>
    <property type="match status" value="1"/>
</dbReference>
<feature type="compositionally biased region" description="Basic and acidic residues" evidence="1">
    <location>
        <begin position="1"/>
        <end position="21"/>
    </location>
</feature>